<organism evidence="2 3">
    <name type="scientific">Eiseniibacteriota bacterium</name>
    <dbReference type="NCBI Taxonomy" id="2212470"/>
    <lineage>
        <taxon>Bacteria</taxon>
        <taxon>Candidatus Eiseniibacteriota</taxon>
    </lineage>
</organism>
<dbReference type="InterPro" id="IPR023614">
    <property type="entry name" value="Porin_dom_sf"/>
</dbReference>
<feature type="chain" id="PRO_5036863588" description="Porin" evidence="1">
    <location>
        <begin position="19"/>
        <end position="389"/>
    </location>
</feature>
<accession>A0A948RWI1</accession>
<dbReference type="Gene3D" id="2.40.160.10">
    <property type="entry name" value="Porin"/>
    <property type="match status" value="1"/>
</dbReference>
<protein>
    <recommendedName>
        <fullName evidence="4">Porin</fullName>
    </recommendedName>
</protein>
<feature type="signal peptide" evidence="1">
    <location>
        <begin position="1"/>
        <end position="18"/>
    </location>
</feature>
<dbReference type="EMBL" id="JAHJDP010000087">
    <property type="protein sequence ID" value="MBU2692330.1"/>
    <property type="molecule type" value="Genomic_DNA"/>
</dbReference>
<gene>
    <name evidence="2" type="ORF">KJ970_15515</name>
</gene>
<evidence type="ECO:0000313" key="3">
    <source>
        <dbReference type="Proteomes" id="UP000777784"/>
    </source>
</evidence>
<dbReference type="Proteomes" id="UP000777784">
    <property type="component" value="Unassembled WGS sequence"/>
</dbReference>
<evidence type="ECO:0000313" key="2">
    <source>
        <dbReference type="EMBL" id="MBU2692330.1"/>
    </source>
</evidence>
<comment type="caution">
    <text evidence="2">The sequence shown here is derived from an EMBL/GenBank/DDBJ whole genome shotgun (WGS) entry which is preliminary data.</text>
</comment>
<evidence type="ECO:0008006" key="4">
    <source>
        <dbReference type="Google" id="ProtNLM"/>
    </source>
</evidence>
<keyword evidence="1" id="KW-0732">Signal</keyword>
<reference evidence="2" key="1">
    <citation type="submission" date="2021-05" db="EMBL/GenBank/DDBJ databases">
        <title>Energy efficiency and biological interactions define the core microbiome of deep oligotrophic groundwater.</title>
        <authorList>
            <person name="Mehrshad M."/>
            <person name="Lopez-Fernandez M."/>
            <person name="Bell E."/>
            <person name="Bernier-Latmani R."/>
            <person name="Bertilsson S."/>
            <person name="Dopson M."/>
        </authorList>
    </citation>
    <scope>NUCLEOTIDE SEQUENCE</scope>
    <source>
        <strain evidence="2">Modern_marine.mb.64</strain>
    </source>
</reference>
<sequence>MMRYLAVFVILAILGAAAQPLPAQSSSTATGVSNSMNPAISVNGLFLGQVSRDNPDHEFNNINVQEAETRFTSIVDPYWKAALTIAGHPAHSHASPHDAGEDNPDDQAVEETSADFIFHIEEAYIDGRALPAGFALRMGKFFLPFGKHVPLHTHQFPFVHSPLGVSAILGEHSLSESGAQITATIPVPWYADLSVYGVDGRAGIFDAANKNYVFGACTHHLWDIGQNSTLGLGGSALQGPDGRHPGESIQLNIYGADLTYKWVSAGQSKGPALNFTAELIVPDSEEKEGSPLGWYFFTQYRPHRNWWLGGAVSQAVDILGGHSDHEKDESETPLGEMWEYKFNLTFAPSEFSALRAEIVFSDDRAGDEDDLQFYLQWNFTIGSHPAHLY</sequence>
<proteinExistence type="predicted"/>
<evidence type="ECO:0000256" key="1">
    <source>
        <dbReference type="SAM" id="SignalP"/>
    </source>
</evidence>
<dbReference type="AlphaFoldDB" id="A0A948RWI1"/>
<name>A0A948RWI1_UNCEI</name>